<keyword evidence="3" id="KW-1185">Reference proteome</keyword>
<feature type="compositionally biased region" description="Low complexity" evidence="1">
    <location>
        <begin position="79"/>
        <end position="127"/>
    </location>
</feature>
<organism evidence="2 3">
    <name type="scientific">Prorocentrum cordatum</name>
    <dbReference type="NCBI Taxonomy" id="2364126"/>
    <lineage>
        <taxon>Eukaryota</taxon>
        <taxon>Sar</taxon>
        <taxon>Alveolata</taxon>
        <taxon>Dinophyceae</taxon>
        <taxon>Prorocentrales</taxon>
        <taxon>Prorocentraceae</taxon>
        <taxon>Prorocentrum</taxon>
    </lineage>
</organism>
<name>A0ABN9PPW4_9DINO</name>
<sequence length="180" mass="18263">SCWLQGRRAWVAAFPGGGCSWTVSSSRVGPLSRAGAAADSLRGGAARCSLMSVRSPSPGWRPRRAVVAEQEATEKGPRAASSSSCSSSGSSSGGSSSSSSGARSALPVPASPHRARAARSPAGRGSPPRTPPKCAREQPRAPPQYRTPPKLTGSPRLDCWSSRRFAALARRGGAGPAGAG</sequence>
<evidence type="ECO:0000313" key="3">
    <source>
        <dbReference type="Proteomes" id="UP001189429"/>
    </source>
</evidence>
<accession>A0ABN9PPW4</accession>
<dbReference type="EMBL" id="CAUYUJ010001232">
    <property type="protein sequence ID" value="CAK0794956.1"/>
    <property type="molecule type" value="Genomic_DNA"/>
</dbReference>
<feature type="non-terminal residue" evidence="2">
    <location>
        <position position="1"/>
    </location>
</feature>
<evidence type="ECO:0000256" key="1">
    <source>
        <dbReference type="SAM" id="MobiDB-lite"/>
    </source>
</evidence>
<feature type="region of interest" description="Disordered" evidence="1">
    <location>
        <begin position="52"/>
        <end position="157"/>
    </location>
</feature>
<protein>
    <submittedName>
        <fullName evidence="2">Uncharacterized protein</fullName>
    </submittedName>
</protein>
<gene>
    <name evidence="2" type="ORF">PCOR1329_LOCUS4772</name>
</gene>
<reference evidence="2" key="1">
    <citation type="submission" date="2023-10" db="EMBL/GenBank/DDBJ databases">
        <authorList>
            <person name="Chen Y."/>
            <person name="Shah S."/>
            <person name="Dougan E. K."/>
            <person name="Thang M."/>
            <person name="Chan C."/>
        </authorList>
    </citation>
    <scope>NUCLEOTIDE SEQUENCE [LARGE SCALE GENOMIC DNA]</scope>
</reference>
<comment type="caution">
    <text evidence="2">The sequence shown here is derived from an EMBL/GenBank/DDBJ whole genome shotgun (WGS) entry which is preliminary data.</text>
</comment>
<evidence type="ECO:0000313" key="2">
    <source>
        <dbReference type="EMBL" id="CAK0794956.1"/>
    </source>
</evidence>
<proteinExistence type="predicted"/>
<dbReference type="Proteomes" id="UP001189429">
    <property type="component" value="Unassembled WGS sequence"/>
</dbReference>
<feature type="non-terminal residue" evidence="2">
    <location>
        <position position="180"/>
    </location>
</feature>